<evidence type="ECO:0008006" key="3">
    <source>
        <dbReference type="Google" id="ProtNLM"/>
    </source>
</evidence>
<dbReference type="Proteomes" id="UP000293846">
    <property type="component" value="Unassembled WGS sequence"/>
</dbReference>
<dbReference type="OrthoDB" id="2884500at2"/>
<name>A0A4R1ARE1_9BACI</name>
<organism evidence="1 2">
    <name type="scientific">Cytobacillus praedii</name>
    <dbReference type="NCBI Taxonomy" id="1742358"/>
    <lineage>
        <taxon>Bacteria</taxon>
        <taxon>Bacillati</taxon>
        <taxon>Bacillota</taxon>
        <taxon>Bacilli</taxon>
        <taxon>Bacillales</taxon>
        <taxon>Bacillaceae</taxon>
        <taxon>Cytobacillus</taxon>
    </lineage>
</organism>
<protein>
    <recommendedName>
        <fullName evidence="3">Lipoprotein</fullName>
    </recommendedName>
</protein>
<dbReference type="PROSITE" id="PS51257">
    <property type="entry name" value="PROKAR_LIPOPROTEIN"/>
    <property type="match status" value="1"/>
</dbReference>
<accession>A0A4R1ARE1</accession>
<keyword evidence="2" id="KW-1185">Reference proteome</keyword>
<sequence length="123" mass="13843">MKKTIMIVMLSVLFLVGCGYKFISFSGESDNWKGEYATNIEGSSENGTYTLGYKNAPNNLTFKNLEILIDGVTRQKMEEYNRAIIKIPTSCSGCLVTTENSTIKVTIKWNNINEETFYLESGK</sequence>
<comment type="caution">
    <text evidence="1">The sequence shown here is derived from an EMBL/GenBank/DDBJ whole genome shotgun (WGS) entry which is preliminary data.</text>
</comment>
<dbReference type="EMBL" id="SJTH01000040">
    <property type="protein sequence ID" value="TCJ02135.1"/>
    <property type="molecule type" value="Genomic_DNA"/>
</dbReference>
<evidence type="ECO:0000313" key="1">
    <source>
        <dbReference type="EMBL" id="TCJ02135.1"/>
    </source>
</evidence>
<gene>
    <name evidence="1" type="ORF">E0Y62_20930</name>
</gene>
<proteinExistence type="predicted"/>
<dbReference type="AlphaFoldDB" id="A0A4R1ARE1"/>
<reference evidence="1 2" key="1">
    <citation type="submission" date="2019-03" db="EMBL/GenBank/DDBJ databases">
        <authorList>
            <person name="Jensen L."/>
            <person name="Storgaard J."/>
            <person name="Sulaj E."/>
            <person name="Schramm A."/>
            <person name="Marshall I.P.G."/>
        </authorList>
    </citation>
    <scope>NUCLEOTIDE SEQUENCE [LARGE SCALE GENOMIC DNA]</scope>
    <source>
        <strain evidence="1 2">2017H2G3</strain>
    </source>
</reference>
<evidence type="ECO:0000313" key="2">
    <source>
        <dbReference type="Proteomes" id="UP000293846"/>
    </source>
</evidence>
<dbReference type="RefSeq" id="WP_131238018.1">
    <property type="nucleotide sequence ID" value="NZ_CP183326.1"/>
</dbReference>